<proteinExistence type="predicted"/>
<dbReference type="GeneID" id="36545006"/>
<organism evidence="2 3">
    <name type="scientific">Aspergillus campestris (strain IBT 28561)</name>
    <dbReference type="NCBI Taxonomy" id="1392248"/>
    <lineage>
        <taxon>Eukaryota</taxon>
        <taxon>Fungi</taxon>
        <taxon>Dikarya</taxon>
        <taxon>Ascomycota</taxon>
        <taxon>Pezizomycotina</taxon>
        <taxon>Eurotiomycetes</taxon>
        <taxon>Eurotiomycetidae</taxon>
        <taxon>Eurotiales</taxon>
        <taxon>Aspergillaceae</taxon>
        <taxon>Aspergillus</taxon>
        <taxon>Aspergillus subgen. Circumdati</taxon>
    </lineage>
</organism>
<name>A0A2I1CYL5_ASPC2</name>
<evidence type="ECO:0008006" key="4">
    <source>
        <dbReference type="Google" id="ProtNLM"/>
    </source>
</evidence>
<evidence type="ECO:0000313" key="3">
    <source>
        <dbReference type="Proteomes" id="UP000234254"/>
    </source>
</evidence>
<reference evidence="2" key="1">
    <citation type="submission" date="2016-12" db="EMBL/GenBank/DDBJ databases">
        <title>The genomes of Aspergillus section Nigri reveals drivers in fungal speciation.</title>
        <authorList>
            <consortium name="DOE Joint Genome Institute"/>
            <person name="Vesth T.C."/>
            <person name="Nybo J."/>
            <person name="Theobald S."/>
            <person name="Brandl J."/>
            <person name="Frisvad J.C."/>
            <person name="Nielsen K.F."/>
            <person name="Lyhne E.K."/>
            <person name="Kogle M.E."/>
            <person name="Kuo A."/>
            <person name="Riley R."/>
            <person name="Clum A."/>
            <person name="Nolan M."/>
            <person name="Lipzen A."/>
            <person name="Salamov A."/>
            <person name="Henrissat B."/>
            <person name="Wiebenga A."/>
            <person name="De vries R.P."/>
            <person name="Grigoriev I.V."/>
            <person name="Mortensen U.H."/>
            <person name="Andersen M.R."/>
            <person name="Baker S.E."/>
        </authorList>
    </citation>
    <scope>NUCLEOTIDE SEQUENCE</scope>
    <source>
        <strain evidence="2">IBT 28561</strain>
    </source>
</reference>
<evidence type="ECO:0000313" key="2">
    <source>
        <dbReference type="EMBL" id="PKY02706.1"/>
    </source>
</evidence>
<dbReference type="AlphaFoldDB" id="A0A2I1CYL5"/>
<feature type="compositionally biased region" description="Low complexity" evidence="1">
    <location>
        <begin position="17"/>
        <end position="35"/>
    </location>
</feature>
<comment type="caution">
    <text evidence="2">The sequence shown here is derived from an EMBL/GenBank/DDBJ whole genome shotgun (WGS) entry which is preliminary data.</text>
</comment>
<feature type="region of interest" description="Disordered" evidence="1">
    <location>
        <begin position="1"/>
        <end position="54"/>
    </location>
</feature>
<dbReference type="EMBL" id="MSFM01000009">
    <property type="protein sequence ID" value="PKY02706.1"/>
    <property type="molecule type" value="Genomic_DNA"/>
</dbReference>
<evidence type="ECO:0000256" key="1">
    <source>
        <dbReference type="SAM" id="MobiDB-lite"/>
    </source>
</evidence>
<sequence>MANGNGIEDSVQGNGSGDSQNGNGNADPPNGNNNGDPHHDDDDDDDDDNNSGIKRICPQLATQDKGCVRYTRGFDVTGVVSEVDLAFPEVASECDCIQACLDMPGTCASYAWTFSTADAVDSGYRTCTLYSDFNLPGSVAIQFDLESANNQNINAAQITSEGANPDIGGPVPQAFQDLDSLVPDPDAVSGPVWLLANGEVQC</sequence>
<dbReference type="RefSeq" id="XP_024691300.1">
    <property type="nucleotide sequence ID" value="XM_024837482.1"/>
</dbReference>
<accession>A0A2I1CYL5</accession>
<gene>
    <name evidence="2" type="ORF">P168DRAFT_291847</name>
</gene>
<dbReference type="OrthoDB" id="3899536at2759"/>
<dbReference type="VEuPathDB" id="FungiDB:P168DRAFT_291847"/>
<dbReference type="Proteomes" id="UP000234254">
    <property type="component" value="Unassembled WGS sequence"/>
</dbReference>
<protein>
    <recommendedName>
        <fullName evidence="4">Apple domain-containing protein</fullName>
    </recommendedName>
</protein>
<keyword evidence="3" id="KW-1185">Reference proteome</keyword>